<proteinExistence type="predicted"/>
<gene>
    <name evidence="1" type="ORF">GYH36_08520</name>
</gene>
<comment type="caution">
    <text evidence="1">The sequence shown here is derived from an EMBL/GenBank/DDBJ whole genome shotgun (WGS) entry which is preliminary data.</text>
</comment>
<dbReference type="Proteomes" id="UP000471672">
    <property type="component" value="Unassembled WGS sequence"/>
</dbReference>
<name>A0ABX0BBG8_9MICO</name>
<protein>
    <recommendedName>
        <fullName evidence="3">ComF family protein</fullName>
    </recommendedName>
</protein>
<reference evidence="1 2" key="1">
    <citation type="journal article" date="2021" name="Arch. Microbiol.">
        <title>Cellulosimicrobium fucosivorans sp. nov., isolated from San Elijo Lagoon, contains a fucose metabolic pathway linked to carotenoid production.</title>
        <authorList>
            <person name="Aviles F.A."/>
            <person name="Kyndt J.A."/>
        </authorList>
    </citation>
    <scope>NUCLEOTIDE SEQUENCE [LARGE SCALE GENOMIC DNA]</scope>
    <source>
        <strain evidence="1 2">SE3</strain>
    </source>
</reference>
<accession>A0ABX0BBG8</accession>
<dbReference type="EMBL" id="JAAFAN010000023">
    <property type="protein sequence ID" value="NDO89506.1"/>
    <property type="molecule type" value="Genomic_DNA"/>
</dbReference>
<organism evidence="1 2">
    <name type="scientific">Cellulosimicrobium composti</name>
    <dbReference type="NCBI Taxonomy" id="2672572"/>
    <lineage>
        <taxon>Bacteria</taxon>
        <taxon>Bacillati</taxon>
        <taxon>Actinomycetota</taxon>
        <taxon>Actinomycetes</taxon>
        <taxon>Micrococcales</taxon>
        <taxon>Promicromonosporaceae</taxon>
        <taxon>Cellulosimicrobium</taxon>
    </lineage>
</organism>
<sequence length="94" mass="9760">MREPWVDVALARLPETRSCPACAAPLRSSRCDRCLLDLTGPLAFEVAAASNDAADALARRQVALDALRASQPAAAAWAARAAAPGAPPVTPGRR</sequence>
<evidence type="ECO:0000313" key="1">
    <source>
        <dbReference type="EMBL" id="NDO89506.1"/>
    </source>
</evidence>
<keyword evidence="2" id="KW-1185">Reference proteome</keyword>
<evidence type="ECO:0008006" key="3">
    <source>
        <dbReference type="Google" id="ProtNLM"/>
    </source>
</evidence>
<evidence type="ECO:0000313" key="2">
    <source>
        <dbReference type="Proteomes" id="UP000471672"/>
    </source>
</evidence>
<dbReference type="RefSeq" id="WP_203231707.1">
    <property type="nucleotide sequence ID" value="NZ_JAAFAN010000023.1"/>
</dbReference>
<feature type="non-terminal residue" evidence="1">
    <location>
        <position position="94"/>
    </location>
</feature>